<sequence length="303" mass="34620">MHAIFQIKLTDKEAAPGGYDSRYRFRDKYLNIVRDALDDWIIYYQPAPRAGTKVIGSTGYFATARVASIHPLAGSPGYSEALLEQYLELEETVPFSIIDLHQNRLYFERNMVQSDGRMNSHIIQQQVRALSNEEYTKIERLGFSKNWIAEEQLLVVTPPYGFAEDPPESVERDRILTSRAFRDRVFSQLVVRAYNMKCAMTGISLQAPDGSFEMEGAHIKPVEDGGPDSLNNGIPLLQSIHWMFDNGLIAIGSEYQILKSSRYHEPKIDGLLNESGKITLPKNSCHFPHPEFLRYHREHIFLP</sequence>
<evidence type="ECO:0000259" key="1">
    <source>
        <dbReference type="Pfam" id="PF13391"/>
    </source>
</evidence>
<reference evidence="2 3" key="1">
    <citation type="submission" date="2018-07" db="EMBL/GenBank/DDBJ databases">
        <title>Genomic Encyclopedia of Type Strains, Phase III (KMG-III): the genomes of soil and plant-associated and newly described type strains.</title>
        <authorList>
            <person name="Whitman W."/>
        </authorList>
    </citation>
    <scope>NUCLEOTIDE SEQUENCE [LARGE SCALE GENOMIC DNA]</scope>
    <source>
        <strain evidence="2 3">31-25a</strain>
    </source>
</reference>
<evidence type="ECO:0000313" key="3">
    <source>
        <dbReference type="Proteomes" id="UP000253324"/>
    </source>
</evidence>
<keyword evidence="3" id="KW-1185">Reference proteome</keyword>
<dbReference type="GO" id="GO:0004519">
    <property type="term" value="F:endonuclease activity"/>
    <property type="evidence" value="ECO:0007669"/>
    <property type="project" value="UniProtKB-KW"/>
</dbReference>
<dbReference type="InterPro" id="IPR003615">
    <property type="entry name" value="HNH_nuc"/>
</dbReference>
<dbReference type="RefSeq" id="WP_114430407.1">
    <property type="nucleotide sequence ID" value="NZ_QPJM01000006.1"/>
</dbReference>
<accession>A0A368YYF7</accession>
<comment type="caution">
    <text evidence="2">The sequence shown here is derived from an EMBL/GenBank/DDBJ whole genome shotgun (WGS) entry which is preliminary data.</text>
</comment>
<proteinExistence type="predicted"/>
<dbReference type="EMBL" id="QPJM01000006">
    <property type="protein sequence ID" value="RCW83224.1"/>
    <property type="molecule type" value="Genomic_DNA"/>
</dbReference>
<name>A0A368YYF7_9HYPH</name>
<dbReference type="OrthoDB" id="7181882at2"/>
<organism evidence="2 3">
    <name type="scientific">Phyllobacterium bourgognense</name>
    <dbReference type="NCBI Taxonomy" id="314236"/>
    <lineage>
        <taxon>Bacteria</taxon>
        <taxon>Pseudomonadati</taxon>
        <taxon>Pseudomonadota</taxon>
        <taxon>Alphaproteobacteria</taxon>
        <taxon>Hyphomicrobiales</taxon>
        <taxon>Phyllobacteriaceae</taxon>
        <taxon>Phyllobacterium</taxon>
    </lineage>
</organism>
<keyword evidence="2" id="KW-0540">Nuclease</keyword>
<keyword evidence="2" id="KW-0255">Endonuclease</keyword>
<dbReference type="Proteomes" id="UP000253324">
    <property type="component" value="Unassembled WGS sequence"/>
</dbReference>
<evidence type="ECO:0000313" key="2">
    <source>
        <dbReference type="EMBL" id="RCW83224.1"/>
    </source>
</evidence>
<protein>
    <submittedName>
        <fullName evidence="2">Putative restriction endonuclease</fullName>
    </submittedName>
</protein>
<feature type="domain" description="HNH nuclease" evidence="1">
    <location>
        <begin position="198"/>
        <end position="251"/>
    </location>
</feature>
<dbReference type="CDD" id="cd00085">
    <property type="entry name" value="HNHc"/>
    <property type="match status" value="1"/>
</dbReference>
<keyword evidence="2" id="KW-0378">Hydrolase</keyword>
<dbReference type="Pfam" id="PF13391">
    <property type="entry name" value="HNH_2"/>
    <property type="match status" value="1"/>
</dbReference>
<gene>
    <name evidence="2" type="ORF">C7476_106258</name>
</gene>
<dbReference type="AlphaFoldDB" id="A0A368YYF7"/>